<dbReference type="RefSeq" id="WP_263746413.1">
    <property type="nucleotide sequence ID" value="NZ_JAOWRF010000219.1"/>
</dbReference>
<reference evidence="2 3" key="1">
    <citation type="submission" date="2022-10" db="EMBL/GenBank/DDBJ databases">
        <title>Identification of biosynthetic pathway for the production of the potent trypsin inhibitor radiosumin.</title>
        <authorList>
            <person name="Fewer D.P."/>
            <person name="Delbaje E."/>
            <person name="Ouyang X."/>
            <person name="Agostino P.D."/>
            <person name="Wahlsten M."/>
            <person name="Jokela J."/>
            <person name="Permi P."/>
            <person name="Haapaniemi E."/>
            <person name="Koistinen H."/>
        </authorList>
    </citation>
    <scope>NUCLEOTIDE SEQUENCE [LARGE SCALE GENOMIC DNA]</scope>
    <source>
        <strain evidence="2 3">NIES-515</strain>
    </source>
</reference>
<name>A0ABT3B0E3_9CYAN</name>
<dbReference type="SUPFAM" id="SSF54427">
    <property type="entry name" value="NTF2-like"/>
    <property type="match status" value="1"/>
</dbReference>
<dbReference type="InterPro" id="IPR037401">
    <property type="entry name" value="SnoaL-like"/>
</dbReference>
<organism evidence="2 3">
    <name type="scientific">Plectonema radiosum NIES-515</name>
    <dbReference type="NCBI Taxonomy" id="2986073"/>
    <lineage>
        <taxon>Bacteria</taxon>
        <taxon>Bacillati</taxon>
        <taxon>Cyanobacteriota</taxon>
        <taxon>Cyanophyceae</taxon>
        <taxon>Oscillatoriophycideae</taxon>
        <taxon>Oscillatoriales</taxon>
        <taxon>Microcoleaceae</taxon>
        <taxon>Plectonema</taxon>
    </lineage>
</organism>
<evidence type="ECO:0000259" key="1">
    <source>
        <dbReference type="Pfam" id="PF12680"/>
    </source>
</evidence>
<dbReference type="Gene3D" id="3.10.450.50">
    <property type="match status" value="1"/>
</dbReference>
<gene>
    <name evidence="2" type="ORF">OGM63_15125</name>
</gene>
<protein>
    <submittedName>
        <fullName evidence="2">Nuclear transport factor 2 family protein</fullName>
    </submittedName>
</protein>
<accession>A0ABT3B0E3</accession>
<feature type="domain" description="SnoaL-like" evidence="1">
    <location>
        <begin position="28"/>
        <end position="128"/>
    </location>
</feature>
<proteinExistence type="predicted"/>
<dbReference type="EMBL" id="JAOWRF010000219">
    <property type="protein sequence ID" value="MCV3214832.1"/>
    <property type="molecule type" value="Genomic_DNA"/>
</dbReference>
<comment type="caution">
    <text evidence="2">The sequence shown here is derived from an EMBL/GenBank/DDBJ whole genome shotgun (WGS) entry which is preliminary data.</text>
</comment>
<dbReference type="InterPro" id="IPR032710">
    <property type="entry name" value="NTF2-like_dom_sf"/>
</dbReference>
<keyword evidence="3" id="KW-1185">Reference proteome</keyword>
<dbReference type="Proteomes" id="UP001526143">
    <property type="component" value="Unassembled WGS sequence"/>
</dbReference>
<sequence>MSDFSQSVVTMAEKSEHTLKVARQAFTHFQHGLATGEWNSFLDMLTEDFSFWFPIGKYHGLNVGKQKAEAFFDYVSEVFSPGLTLTLDSVTSNETTVVFEFRDEGMMWKQPYKNRVAVAFDVREDKICGYREYLGSDGKSN</sequence>
<evidence type="ECO:0000313" key="2">
    <source>
        <dbReference type="EMBL" id="MCV3214832.1"/>
    </source>
</evidence>
<dbReference type="Pfam" id="PF12680">
    <property type="entry name" value="SnoaL_2"/>
    <property type="match status" value="1"/>
</dbReference>
<evidence type="ECO:0000313" key="3">
    <source>
        <dbReference type="Proteomes" id="UP001526143"/>
    </source>
</evidence>